<dbReference type="PANTHER" id="PTHR22930">
    <property type="match status" value="1"/>
</dbReference>
<keyword evidence="4" id="KW-0540">Nuclease</keyword>
<keyword evidence="5" id="KW-0479">Metal-binding</keyword>
<dbReference type="PANTHER" id="PTHR22930:SF259">
    <property type="entry name" value="OS08G0106900 PROTEIN"/>
    <property type="match status" value="1"/>
</dbReference>
<dbReference type="GO" id="GO:0005634">
    <property type="term" value="C:nucleus"/>
    <property type="evidence" value="ECO:0007669"/>
    <property type="project" value="UniProtKB-SubCell"/>
</dbReference>
<evidence type="ECO:0000256" key="3">
    <source>
        <dbReference type="ARBA" id="ARBA00006958"/>
    </source>
</evidence>
<dbReference type="GO" id="GO:0004518">
    <property type="term" value="F:nuclease activity"/>
    <property type="evidence" value="ECO:0007669"/>
    <property type="project" value="UniProtKB-KW"/>
</dbReference>
<evidence type="ECO:0000259" key="8">
    <source>
        <dbReference type="Pfam" id="PF13359"/>
    </source>
</evidence>
<evidence type="ECO:0000313" key="10">
    <source>
        <dbReference type="Proteomes" id="UP001341281"/>
    </source>
</evidence>
<name>A0AAQ3XAC3_PASNO</name>
<keyword evidence="6" id="KW-0378">Hydrolase</keyword>
<protein>
    <recommendedName>
        <fullName evidence="8">DDE Tnp4 domain-containing protein</fullName>
    </recommendedName>
</protein>
<evidence type="ECO:0000256" key="6">
    <source>
        <dbReference type="ARBA" id="ARBA00022801"/>
    </source>
</evidence>
<accession>A0AAQ3XAC3</accession>
<organism evidence="9 10">
    <name type="scientific">Paspalum notatum var. saurae</name>
    <dbReference type="NCBI Taxonomy" id="547442"/>
    <lineage>
        <taxon>Eukaryota</taxon>
        <taxon>Viridiplantae</taxon>
        <taxon>Streptophyta</taxon>
        <taxon>Embryophyta</taxon>
        <taxon>Tracheophyta</taxon>
        <taxon>Spermatophyta</taxon>
        <taxon>Magnoliopsida</taxon>
        <taxon>Liliopsida</taxon>
        <taxon>Poales</taxon>
        <taxon>Poaceae</taxon>
        <taxon>PACMAD clade</taxon>
        <taxon>Panicoideae</taxon>
        <taxon>Andropogonodae</taxon>
        <taxon>Paspaleae</taxon>
        <taxon>Paspalinae</taxon>
        <taxon>Paspalum</taxon>
    </lineage>
</organism>
<evidence type="ECO:0000256" key="7">
    <source>
        <dbReference type="ARBA" id="ARBA00023242"/>
    </source>
</evidence>
<evidence type="ECO:0000313" key="9">
    <source>
        <dbReference type="EMBL" id="WVZ90386.1"/>
    </source>
</evidence>
<dbReference type="InterPro" id="IPR045249">
    <property type="entry name" value="HARBI1-like"/>
</dbReference>
<comment type="similarity">
    <text evidence="3">Belongs to the HARBI1 family.</text>
</comment>
<evidence type="ECO:0000256" key="4">
    <source>
        <dbReference type="ARBA" id="ARBA00022722"/>
    </source>
</evidence>
<dbReference type="Pfam" id="PF13359">
    <property type="entry name" value="DDE_Tnp_4"/>
    <property type="match status" value="1"/>
</dbReference>
<comment type="subcellular location">
    <subcellularLocation>
        <location evidence="2">Nucleus</location>
    </subcellularLocation>
</comment>
<gene>
    <name evidence="9" type="ORF">U9M48_036693</name>
</gene>
<dbReference type="GO" id="GO:0016787">
    <property type="term" value="F:hydrolase activity"/>
    <property type="evidence" value="ECO:0007669"/>
    <property type="project" value="UniProtKB-KW"/>
</dbReference>
<dbReference type="AlphaFoldDB" id="A0AAQ3XAC3"/>
<reference evidence="9 10" key="1">
    <citation type="submission" date="2024-02" db="EMBL/GenBank/DDBJ databases">
        <title>High-quality chromosome-scale genome assembly of Pensacola bahiagrass (Paspalum notatum Flugge var. saurae).</title>
        <authorList>
            <person name="Vega J.M."/>
            <person name="Podio M."/>
            <person name="Orjuela J."/>
            <person name="Siena L.A."/>
            <person name="Pessino S.C."/>
            <person name="Combes M.C."/>
            <person name="Mariac C."/>
            <person name="Albertini E."/>
            <person name="Pupilli F."/>
            <person name="Ortiz J.P.A."/>
            <person name="Leblanc O."/>
        </authorList>
    </citation>
    <scope>NUCLEOTIDE SEQUENCE [LARGE SCALE GENOMIC DNA]</scope>
    <source>
        <strain evidence="9">R1</strain>
        <tissue evidence="9">Leaf</tissue>
    </source>
</reference>
<keyword evidence="7" id="KW-0539">Nucleus</keyword>
<dbReference type="Proteomes" id="UP001341281">
    <property type="component" value="Chromosome 08"/>
</dbReference>
<evidence type="ECO:0000256" key="5">
    <source>
        <dbReference type="ARBA" id="ARBA00022723"/>
    </source>
</evidence>
<sequence length="255" mass="29512">MISRKFDEVLNTVIEMGKDFIRPKNPNFPNVHRRIRDDRRAYPHFKDCIGALDGTHIRVCLSPEEQIRFIGKSGIPTQNVLAICDFDMRFTYVSVGQPGAMHDTSVLYSAINVDKQFFPHPPREKYYVVDAGYPNRPGYLHHTRGKEPRTPREKFNRVHSSIRNVIERCFGVIKMKWQILYNMPPYSMAKQKKIVVATMDLDFARFDRDSDYIPTIPKRYNKFATGSDGPTTMPNAPTMDAFRDELATALAFSWN</sequence>
<keyword evidence="10" id="KW-1185">Reference proteome</keyword>
<comment type="cofactor">
    <cofactor evidence="1">
        <name>a divalent metal cation</name>
        <dbReference type="ChEBI" id="CHEBI:60240"/>
    </cofactor>
</comment>
<dbReference type="GO" id="GO:0046872">
    <property type="term" value="F:metal ion binding"/>
    <property type="evidence" value="ECO:0007669"/>
    <property type="project" value="UniProtKB-KW"/>
</dbReference>
<evidence type="ECO:0000256" key="2">
    <source>
        <dbReference type="ARBA" id="ARBA00004123"/>
    </source>
</evidence>
<evidence type="ECO:0000256" key="1">
    <source>
        <dbReference type="ARBA" id="ARBA00001968"/>
    </source>
</evidence>
<dbReference type="EMBL" id="CP144752">
    <property type="protein sequence ID" value="WVZ90386.1"/>
    <property type="molecule type" value="Genomic_DNA"/>
</dbReference>
<feature type="domain" description="DDE Tnp4" evidence="8">
    <location>
        <begin position="52"/>
        <end position="199"/>
    </location>
</feature>
<proteinExistence type="inferred from homology"/>
<dbReference type="InterPro" id="IPR027806">
    <property type="entry name" value="HARBI1_dom"/>
</dbReference>